<keyword evidence="1" id="KW-1133">Transmembrane helix</keyword>
<reference evidence="2 3" key="1">
    <citation type="journal article" date="2018" name="Nat. Genet.">
        <title>The Rosa genome provides new insights in the design of modern roses.</title>
        <authorList>
            <person name="Bendahmane M."/>
        </authorList>
    </citation>
    <scope>NUCLEOTIDE SEQUENCE [LARGE SCALE GENOMIC DNA]</scope>
    <source>
        <strain evidence="3">cv. Old Blush</strain>
    </source>
</reference>
<protein>
    <submittedName>
        <fullName evidence="2">Uncharacterized protein</fullName>
    </submittedName>
</protein>
<accession>A0A2P6QSE6</accession>
<keyword evidence="3" id="KW-1185">Reference proteome</keyword>
<dbReference type="AlphaFoldDB" id="A0A2P6QSE6"/>
<proteinExistence type="predicted"/>
<evidence type="ECO:0000313" key="3">
    <source>
        <dbReference type="Proteomes" id="UP000238479"/>
    </source>
</evidence>
<dbReference type="Proteomes" id="UP000238479">
    <property type="component" value="Chromosome 4"/>
</dbReference>
<organism evidence="2 3">
    <name type="scientific">Rosa chinensis</name>
    <name type="common">China rose</name>
    <dbReference type="NCBI Taxonomy" id="74649"/>
    <lineage>
        <taxon>Eukaryota</taxon>
        <taxon>Viridiplantae</taxon>
        <taxon>Streptophyta</taxon>
        <taxon>Embryophyta</taxon>
        <taxon>Tracheophyta</taxon>
        <taxon>Spermatophyta</taxon>
        <taxon>Magnoliopsida</taxon>
        <taxon>eudicotyledons</taxon>
        <taxon>Gunneridae</taxon>
        <taxon>Pentapetalae</taxon>
        <taxon>rosids</taxon>
        <taxon>fabids</taxon>
        <taxon>Rosales</taxon>
        <taxon>Rosaceae</taxon>
        <taxon>Rosoideae</taxon>
        <taxon>Rosoideae incertae sedis</taxon>
        <taxon>Rosa</taxon>
    </lineage>
</organism>
<evidence type="ECO:0000256" key="1">
    <source>
        <dbReference type="SAM" id="Phobius"/>
    </source>
</evidence>
<dbReference type="Gramene" id="PRQ37106">
    <property type="protein sequence ID" value="PRQ37106"/>
    <property type="gene ID" value="RchiOBHm_Chr4g0398901"/>
</dbReference>
<sequence length="80" mass="9087">MVSFRCGVGLLCLSLAFEPKGEVSFHVILGYKRWCLDTSFIILLCVYVCVCLFFNIFIVVVAVFFFFGSNNVSFNLNNLQ</sequence>
<gene>
    <name evidence="2" type="ORF">RchiOBHm_Chr4g0398901</name>
</gene>
<keyword evidence="1" id="KW-0472">Membrane</keyword>
<dbReference type="EMBL" id="PDCK01000042">
    <property type="protein sequence ID" value="PRQ37106.1"/>
    <property type="molecule type" value="Genomic_DNA"/>
</dbReference>
<comment type="caution">
    <text evidence="2">The sequence shown here is derived from an EMBL/GenBank/DDBJ whole genome shotgun (WGS) entry which is preliminary data.</text>
</comment>
<keyword evidence="1" id="KW-0812">Transmembrane</keyword>
<name>A0A2P6QSE6_ROSCH</name>
<feature type="transmembrane region" description="Helical" evidence="1">
    <location>
        <begin position="40"/>
        <end position="67"/>
    </location>
</feature>
<evidence type="ECO:0000313" key="2">
    <source>
        <dbReference type="EMBL" id="PRQ37106.1"/>
    </source>
</evidence>